<evidence type="ECO:0000313" key="1">
    <source>
        <dbReference type="EMBL" id="MBE9078246.1"/>
    </source>
</evidence>
<dbReference type="EMBL" id="JADEXG010000028">
    <property type="protein sequence ID" value="MBE9078246.1"/>
    <property type="molecule type" value="Genomic_DNA"/>
</dbReference>
<dbReference type="RefSeq" id="WP_193907897.1">
    <property type="nucleotide sequence ID" value="NZ_JADEXG010000028.1"/>
</dbReference>
<dbReference type="Proteomes" id="UP000636505">
    <property type="component" value="Unassembled WGS sequence"/>
</dbReference>
<proteinExistence type="predicted"/>
<protein>
    <submittedName>
        <fullName evidence="1">DUF2993 domain-containing protein</fullName>
    </submittedName>
</protein>
<gene>
    <name evidence="1" type="ORF">IQ241_13245</name>
</gene>
<dbReference type="PROSITE" id="PS51257">
    <property type="entry name" value="PROKAR_LIPOPROTEIN"/>
    <property type="match status" value="1"/>
</dbReference>
<evidence type="ECO:0000313" key="2">
    <source>
        <dbReference type="Proteomes" id="UP000636505"/>
    </source>
</evidence>
<organism evidence="1 2">
    <name type="scientific">Vasconcelosia minhoensis LEGE 07310</name>
    <dbReference type="NCBI Taxonomy" id="915328"/>
    <lineage>
        <taxon>Bacteria</taxon>
        <taxon>Bacillati</taxon>
        <taxon>Cyanobacteriota</taxon>
        <taxon>Cyanophyceae</taxon>
        <taxon>Nodosilineales</taxon>
        <taxon>Cymatolegaceae</taxon>
        <taxon>Vasconcelosia</taxon>
        <taxon>Vasconcelosia minhoensis</taxon>
    </lineage>
</organism>
<comment type="caution">
    <text evidence="1">The sequence shown here is derived from an EMBL/GenBank/DDBJ whole genome shotgun (WGS) entry which is preliminary data.</text>
</comment>
<dbReference type="Pfam" id="PF11209">
    <property type="entry name" value="LmeA"/>
    <property type="match status" value="1"/>
</dbReference>
<reference evidence="1" key="1">
    <citation type="submission" date="2020-10" db="EMBL/GenBank/DDBJ databases">
        <authorList>
            <person name="Castelo-Branco R."/>
            <person name="Eusebio N."/>
            <person name="Adriana R."/>
            <person name="Vieira A."/>
            <person name="Brugerolle De Fraissinette N."/>
            <person name="Rezende De Castro R."/>
            <person name="Schneider M.P."/>
            <person name="Vasconcelos V."/>
            <person name="Leao P.N."/>
        </authorList>
    </citation>
    <scope>NUCLEOTIDE SEQUENCE</scope>
    <source>
        <strain evidence="1">LEGE 07310</strain>
    </source>
</reference>
<dbReference type="InterPro" id="IPR021373">
    <property type="entry name" value="DUF2993"/>
</dbReference>
<sequence length="241" mass="25436">MPANKTVSGIISGTALVLTATVLASCSPAGYVERGIERELPKYIGPADSYDVDIEGLQLRSNQADRVFAVGERVRPDGSPVLDRLELELRGVEFNRDQGRLERVESAGAVALVRPDDLAVFLANSRNVQDAEIALLPPNQATIRVRPSIGEFNAPPGVTVDIAGELVGSGSQLSFDVSSVRAAGINLGSGVAQRLSREINPLADLSGLPVTLTIKDVRVDDGAIRVEVTGDPSSFQLPVGE</sequence>
<name>A0A8J7DM47_9CYAN</name>
<accession>A0A8J7DM47</accession>
<dbReference type="AlphaFoldDB" id="A0A8J7DM47"/>
<keyword evidence="2" id="KW-1185">Reference proteome</keyword>